<evidence type="ECO:0000256" key="1">
    <source>
        <dbReference type="SAM" id="Phobius"/>
    </source>
</evidence>
<reference evidence="3 4" key="1">
    <citation type="submission" date="2021-03" db="EMBL/GenBank/DDBJ databases">
        <title>Genomic Encyclopedia of Type Strains, Phase IV (KMG-IV): sequencing the most valuable type-strain genomes for metagenomic binning, comparative biology and taxonomic classification.</title>
        <authorList>
            <person name="Goeker M."/>
        </authorList>
    </citation>
    <scope>NUCLEOTIDE SEQUENCE [LARGE SCALE GENOMIC DNA]</scope>
    <source>
        <strain evidence="3 4">DSM 6139</strain>
    </source>
</reference>
<accession>A0ABS4G8C3</accession>
<keyword evidence="1" id="KW-0472">Membrane</keyword>
<dbReference type="InterPro" id="IPR012495">
    <property type="entry name" value="TadE-like_dom"/>
</dbReference>
<keyword evidence="1" id="KW-0812">Transmembrane</keyword>
<sequence>MKKLFRISGEAGQSAVEFALVLPLLLVLLLGIIEFGWFLNAKITVTGAAREGARYYAIHKDSDTEVETVVATYLNHGIVTTSGTFTTLSETTVAGVKMAVVTVQGEVSGITGAFNGLMAAFFGGTVFENNKVLMSSTASMRIEYSLTLAIP</sequence>
<evidence type="ECO:0000313" key="4">
    <source>
        <dbReference type="Proteomes" id="UP001519271"/>
    </source>
</evidence>
<dbReference type="Pfam" id="PF07811">
    <property type="entry name" value="TadE"/>
    <property type="match status" value="1"/>
</dbReference>
<keyword evidence="4" id="KW-1185">Reference proteome</keyword>
<evidence type="ECO:0000259" key="2">
    <source>
        <dbReference type="Pfam" id="PF07811"/>
    </source>
</evidence>
<keyword evidence="1" id="KW-1133">Transmembrane helix</keyword>
<dbReference type="EMBL" id="JAGGKC010000041">
    <property type="protein sequence ID" value="MBP1920796.1"/>
    <property type="molecule type" value="Genomic_DNA"/>
</dbReference>
<comment type="caution">
    <text evidence="3">The sequence shown here is derived from an EMBL/GenBank/DDBJ whole genome shotgun (WGS) entry which is preliminary data.</text>
</comment>
<gene>
    <name evidence="3" type="ORF">J2Z34_003313</name>
</gene>
<dbReference type="Proteomes" id="UP001519271">
    <property type="component" value="Unassembled WGS sequence"/>
</dbReference>
<dbReference type="RefSeq" id="WP_209460956.1">
    <property type="nucleotide sequence ID" value="NZ_JAGGKC010000041.1"/>
</dbReference>
<organism evidence="3 4">
    <name type="scientific">Youngiibacter multivorans</name>
    <dbReference type="NCBI Taxonomy" id="937251"/>
    <lineage>
        <taxon>Bacteria</taxon>
        <taxon>Bacillati</taxon>
        <taxon>Bacillota</taxon>
        <taxon>Clostridia</taxon>
        <taxon>Eubacteriales</taxon>
        <taxon>Clostridiaceae</taxon>
        <taxon>Youngiibacter</taxon>
    </lineage>
</organism>
<evidence type="ECO:0000313" key="3">
    <source>
        <dbReference type="EMBL" id="MBP1920796.1"/>
    </source>
</evidence>
<feature type="domain" description="TadE-like" evidence="2">
    <location>
        <begin position="12"/>
        <end position="54"/>
    </location>
</feature>
<proteinExistence type="predicted"/>
<name>A0ABS4G8C3_9CLOT</name>
<protein>
    <submittedName>
        <fullName evidence="3">Flp pilus assembly protein TadG</fullName>
    </submittedName>
</protein>
<feature type="transmembrane region" description="Helical" evidence="1">
    <location>
        <begin position="20"/>
        <end position="39"/>
    </location>
</feature>